<gene>
    <name evidence="1" type="ORF">L6164_019397</name>
</gene>
<evidence type="ECO:0000313" key="1">
    <source>
        <dbReference type="EMBL" id="KAI4326872.1"/>
    </source>
</evidence>
<proteinExistence type="predicted"/>
<name>A0ACB9MRT3_BAUVA</name>
<sequence length="76" mass="8521">MSSVRPFSITRAPPSRCSHFVLPVPCRSGLRFSFHLLFTAACQPKTLKGCRSLLSSLPRKTQFNPINSNRAEDQDD</sequence>
<organism evidence="1 2">
    <name type="scientific">Bauhinia variegata</name>
    <name type="common">Purple orchid tree</name>
    <name type="synonym">Phanera variegata</name>
    <dbReference type="NCBI Taxonomy" id="167791"/>
    <lineage>
        <taxon>Eukaryota</taxon>
        <taxon>Viridiplantae</taxon>
        <taxon>Streptophyta</taxon>
        <taxon>Embryophyta</taxon>
        <taxon>Tracheophyta</taxon>
        <taxon>Spermatophyta</taxon>
        <taxon>Magnoliopsida</taxon>
        <taxon>eudicotyledons</taxon>
        <taxon>Gunneridae</taxon>
        <taxon>Pentapetalae</taxon>
        <taxon>rosids</taxon>
        <taxon>fabids</taxon>
        <taxon>Fabales</taxon>
        <taxon>Fabaceae</taxon>
        <taxon>Cercidoideae</taxon>
        <taxon>Cercideae</taxon>
        <taxon>Bauhiniinae</taxon>
        <taxon>Bauhinia</taxon>
    </lineage>
</organism>
<accession>A0ACB9MRT3</accession>
<reference evidence="1 2" key="1">
    <citation type="journal article" date="2022" name="DNA Res.">
        <title>Chromosomal-level genome assembly of the orchid tree Bauhinia variegata (Leguminosae; Cercidoideae) supports the allotetraploid origin hypothesis of Bauhinia.</title>
        <authorList>
            <person name="Zhong Y."/>
            <person name="Chen Y."/>
            <person name="Zheng D."/>
            <person name="Pang J."/>
            <person name="Liu Y."/>
            <person name="Luo S."/>
            <person name="Meng S."/>
            <person name="Qian L."/>
            <person name="Wei D."/>
            <person name="Dai S."/>
            <person name="Zhou R."/>
        </authorList>
    </citation>
    <scope>NUCLEOTIDE SEQUENCE [LARGE SCALE GENOMIC DNA]</scope>
    <source>
        <strain evidence="1">BV-YZ2020</strain>
    </source>
</reference>
<protein>
    <submittedName>
        <fullName evidence="1">Uncharacterized protein</fullName>
    </submittedName>
</protein>
<evidence type="ECO:0000313" key="2">
    <source>
        <dbReference type="Proteomes" id="UP000828941"/>
    </source>
</evidence>
<keyword evidence="2" id="KW-1185">Reference proteome</keyword>
<comment type="caution">
    <text evidence="1">The sequence shown here is derived from an EMBL/GenBank/DDBJ whole genome shotgun (WGS) entry which is preliminary data.</text>
</comment>
<dbReference type="Proteomes" id="UP000828941">
    <property type="component" value="Chromosome 8"/>
</dbReference>
<dbReference type="EMBL" id="CM039433">
    <property type="protein sequence ID" value="KAI4326872.1"/>
    <property type="molecule type" value="Genomic_DNA"/>
</dbReference>